<dbReference type="EMBL" id="LOBU02000001">
    <property type="protein sequence ID" value="OKA11416.1"/>
    <property type="molecule type" value="Genomic_DNA"/>
</dbReference>
<dbReference type="InterPro" id="IPR051448">
    <property type="entry name" value="CdaR-like_regulators"/>
</dbReference>
<dbReference type="PANTHER" id="PTHR33744">
    <property type="entry name" value="CARBOHYDRATE DIACID REGULATOR"/>
    <property type="match status" value="1"/>
</dbReference>
<feature type="domain" description="PucR C-terminal helix-turn-helix" evidence="1">
    <location>
        <begin position="481"/>
        <end position="537"/>
    </location>
</feature>
<reference evidence="3 5" key="2">
    <citation type="submission" date="2016-11" db="EMBL/GenBank/DDBJ databases">
        <title>Genome sequencing of Amycolatopsis regifaucium.</title>
        <authorList>
            <person name="Mayilraj S."/>
            <person name="Kaur N."/>
        </authorList>
    </citation>
    <scope>NUCLEOTIDE SEQUENCE [LARGE SCALE GENOMIC DNA]</scope>
    <source>
        <strain evidence="3 5">GY080</strain>
    </source>
</reference>
<dbReference type="OrthoDB" id="3190266at2"/>
<dbReference type="Gene3D" id="1.10.10.2840">
    <property type="entry name" value="PucR C-terminal helix-turn-helix domain"/>
    <property type="match status" value="1"/>
</dbReference>
<dbReference type="InterPro" id="IPR025736">
    <property type="entry name" value="PucR_C-HTH_dom"/>
</dbReference>
<comment type="caution">
    <text evidence="2">The sequence shown here is derived from an EMBL/GenBank/DDBJ whole genome shotgun (WGS) entry which is preliminary data.</text>
</comment>
<evidence type="ECO:0000259" key="1">
    <source>
        <dbReference type="Pfam" id="PF13556"/>
    </source>
</evidence>
<evidence type="ECO:0000313" key="4">
    <source>
        <dbReference type="Proteomes" id="UP000076321"/>
    </source>
</evidence>
<dbReference type="EMBL" id="LQCI01000002">
    <property type="protein sequence ID" value="KZB88304.1"/>
    <property type="molecule type" value="Genomic_DNA"/>
</dbReference>
<evidence type="ECO:0000313" key="5">
    <source>
        <dbReference type="Proteomes" id="UP000186883"/>
    </source>
</evidence>
<gene>
    <name evidence="3" type="ORF">ATP06_0200735</name>
    <name evidence="2" type="ORF">AVL48_20345</name>
</gene>
<dbReference type="PANTHER" id="PTHR33744:SF17">
    <property type="entry name" value="CONSERVED PROTEIN"/>
    <property type="match status" value="1"/>
</dbReference>
<dbReference type="Pfam" id="PF13556">
    <property type="entry name" value="HTH_30"/>
    <property type="match status" value="1"/>
</dbReference>
<keyword evidence="5" id="KW-1185">Reference proteome</keyword>
<sequence>MRTPVPSKPHTSLSRVIEALGDVLLEPIAVGRDTRRHLGGVVIHDPYDDAEFPDRAVVLGVGVRDPGEIVKLLHEVGERGASALIVRSPTSAPAELARAAASSGVALVGLASRASWTQLAAMLRTLLAEGDVGDVSPQALGGIPTGDLFALANAIAALLDAPITIEDRDSRVLAFSGRQDETDPPRVETILGRQVPERYTRGLEQSGFFDRLHRETGPVYFYPDDDDGENRPRVVVAVRAGDEVLGSIWAVVDHALSEERAVALVEASKIVALHLLRLRAGADVERRLRADLVSTALEGGRRAPEAVGRLGLLGQPAVVLAMGLLDPADDGPWLATERQRVADALAMHLSAVQPRSAVALIGEVAYGIVPVPGNHGDHQERAVRVATAFLERIGHRVSAAIGVGPPALEGADLYDSRSGADRALRVLLANGGAKRVITAEDAHVDALMLELADLSAARGDAATGPIARLLAYDREHQSQFVHTLRCWLDSFGDINAASAAAYVHPSTFRYRLRRLAEVGGIDLDDPRDRFAAMVQLHLLLHGMRPGEA</sequence>
<reference evidence="2 4" key="1">
    <citation type="submission" date="2015-12" db="EMBL/GenBank/DDBJ databases">
        <title>Amycolatopsis regifaucium genome sequencing and assembly.</title>
        <authorList>
            <person name="Mayilraj S."/>
        </authorList>
    </citation>
    <scope>NUCLEOTIDE SEQUENCE [LARGE SCALE GENOMIC DNA]</scope>
    <source>
        <strain evidence="2 4">GY080</strain>
    </source>
</reference>
<evidence type="ECO:0000313" key="3">
    <source>
        <dbReference type="EMBL" id="OKA11416.1"/>
    </source>
</evidence>
<accession>A0A154MVC6</accession>
<organism evidence="2 4">
    <name type="scientific">Amycolatopsis regifaucium</name>
    <dbReference type="NCBI Taxonomy" id="546365"/>
    <lineage>
        <taxon>Bacteria</taxon>
        <taxon>Bacillati</taxon>
        <taxon>Actinomycetota</taxon>
        <taxon>Actinomycetes</taxon>
        <taxon>Pseudonocardiales</taxon>
        <taxon>Pseudonocardiaceae</taxon>
        <taxon>Amycolatopsis</taxon>
    </lineage>
</organism>
<dbReference type="Proteomes" id="UP000186883">
    <property type="component" value="Unassembled WGS sequence"/>
</dbReference>
<dbReference type="InterPro" id="IPR042070">
    <property type="entry name" value="PucR_C-HTH_sf"/>
</dbReference>
<name>A0A154MVC6_9PSEU</name>
<dbReference type="Proteomes" id="UP000076321">
    <property type="component" value="Unassembled WGS sequence"/>
</dbReference>
<proteinExistence type="predicted"/>
<dbReference type="AlphaFoldDB" id="A0A154MVC6"/>
<protein>
    <submittedName>
        <fullName evidence="2">PucR family transcriptional regulator</fullName>
    </submittedName>
</protein>
<dbReference type="RefSeq" id="WP_061983669.1">
    <property type="nucleotide sequence ID" value="NZ_LQCI01000002.1"/>
</dbReference>
<evidence type="ECO:0000313" key="2">
    <source>
        <dbReference type="EMBL" id="KZB88304.1"/>
    </source>
</evidence>